<feature type="compositionally biased region" description="Low complexity" evidence="1">
    <location>
        <begin position="154"/>
        <end position="165"/>
    </location>
</feature>
<accession>A0A1Y2J364</accession>
<organism evidence="2 3">
    <name type="scientific">Trametes coccinea (strain BRFM310)</name>
    <name type="common">Pycnoporus coccineus</name>
    <dbReference type="NCBI Taxonomy" id="1353009"/>
    <lineage>
        <taxon>Eukaryota</taxon>
        <taxon>Fungi</taxon>
        <taxon>Dikarya</taxon>
        <taxon>Basidiomycota</taxon>
        <taxon>Agaricomycotina</taxon>
        <taxon>Agaricomycetes</taxon>
        <taxon>Polyporales</taxon>
        <taxon>Polyporaceae</taxon>
        <taxon>Trametes</taxon>
    </lineage>
</organism>
<evidence type="ECO:0000313" key="2">
    <source>
        <dbReference type="EMBL" id="OSD07787.1"/>
    </source>
</evidence>
<sequence length="262" mass="28670">MRRNAGRSSRGPQENQQHTDAPDFQDEAFRLFQIRKPSKLPPPRCVVLGRHERIIAHASRRLVDVGREGVHYRPLCCSVSTGVYRETGRCVYPRPLKTSRPGSELRNLGTGTAEVLRTCTKRSLRPVGLETARQSPLCRHRVTAQQNGAGSQCEARASSTTSSESPRVRQATYASEQRRLLTSTLLPVAPRAGDPGDVMSVSAGTGCTVHLLFSFKIKVQTAQEAANSETRAAPGRASTLWSPGNFRLHVPCDAGTIEMSIL</sequence>
<evidence type="ECO:0000313" key="3">
    <source>
        <dbReference type="Proteomes" id="UP000193067"/>
    </source>
</evidence>
<feature type="compositionally biased region" description="Polar residues" evidence="1">
    <location>
        <begin position="1"/>
        <end position="19"/>
    </location>
</feature>
<keyword evidence="3" id="KW-1185">Reference proteome</keyword>
<feature type="region of interest" description="Disordered" evidence="1">
    <location>
        <begin position="149"/>
        <end position="169"/>
    </location>
</feature>
<dbReference type="AlphaFoldDB" id="A0A1Y2J364"/>
<dbReference type="Proteomes" id="UP000193067">
    <property type="component" value="Unassembled WGS sequence"/>
</dbReference>
<proteinExistence type="predicted"/>
<gene>
    <name evidence="2" type="ORF">PYCCODRAFT_350440</name>
</gene>
<evidence type="ECO:0000256" key="1">
    <source>
        <dbReference type="SAM" id="MobiDB-lite"/>
    </source>
</evidence>
<reference evidence="2 3" key="1">
    <citation type="journal article" date="2015" name="Biotechnol. Biofuels">
        <title>Enhanced degradation of softwood versus hardwood by the white-rot fungus Pycnoporus coccineus.</title>
        <authorList>
            <person name="Couturier M."/>
            <person name="Navarro D."/>
            <person name="Chevret D."/>
            <person name="Henrissat B."/>
            <person name="Piumi F."/>
            <person name="Ruiz-Duenas F.J."/>
            <person name="Martinez A.T."/>
            <person name="Grigoriev I.V."/>
            <person name="Riley R."/>
            <person name="Lipzen A."/>
            <person name="Berrin J.G."/>
            <person name="Master E.R."/>
            <person name="Rosso M.N."/>
        </authorList>
    </citation>
    <scope>NUCLEOTIDE SEQUENCE [LARGE SCALE GENOMIC DNA]</scope>
    <source>
        <strain evidence="2 3">BRFM310</strain>
    </source>
</reference>
<dbReference type="EMBL" id="KZ084087">
    <property type="protein sequence ID" value="OSD07787.1"/>
    <property type="molecule type" value="Genomic_DNA"/>
</dbReference>
<feature type="region of interest" description="Disordered" evidence="1">
    <location>
        <begin position="1"/>
        <end position="24"/>
    </location>
</feature>
<protein>
    <submittedName>
        <fullName evidence="2">Uncharacterized protein</fullName>
    </submittedName>
</protein>
<name>A0A1Y2J364_TRAC3</name>